<gene>
    <name evidence="3" type="ORF">D5366_01245</name>
</gene>
<name>A0A4Y6V235_9PROT</name>
<dbReference type="KEGG" id="ntn:D5366_01245"/>
<keyword evidence="2" id="KW-0812">Transmembrane</keyword>
<dbReference type="OrthoDB" id="7266924at2"/>
<feature type="region of interest" description="Disordered" evidence="1">
    <location>
        <begin position="69"/>
        <end position="148"/>
    </location>
</feature>
<evidence type="ECO:0000256" key="1">
    <source>
        <dbReference type="SAM" id="MobiDB-lite"/>
    </source>
</evidence>
<keyword evidence="4" id="KW-1185">Reference proteome</keyword>
<keyword evidence="2" id="KW-0472">Membrane</keyword>
<evidence type="ECO:0000256" key="2">
    <source>
        <dbReference type="SAM" id="Phobius"/>
    </source>
</evidence>
<accession>A0A4Y6V235</accession>
<sequence length="148" mass="16857">MFDLTWMPDWFIVFAGLLIALIAIAFLLTPFFVMGMRFRIARLEDEVSVLREELSRASLTQVRVTNARADEWHTHAAPPKTATMPWRGQEAQQPPTASQPSVRLDIRPDGAYRGGTGRRPMLGASVPEEHPLEERSRSEPRLRWPPPK</sequence>
<evidence type="ECO:0000313" key="3">
    <source>
        <dbReference type="EMBL" id="QDH24112.1"/>
    </source>
</evidence>
<feature type="compositionally biased region" description="Basic and acidic residues" evidence="1">
    <location>
        <begin position="127"/>
        <end position="142"/>
    </location>
</feature>
<dbReference type="Proteomes" id="UP000317214">
    <property type="component" value="Chromosome"/>
</dbReference>
<organism evidence="3 4">
    <name type="scientific">Neokomagataea tanensis</name>
    <dbReference type="NCBI Taxonomy" id="661191"/>
    <lineage>
        <taxon>Bacteria</taxon>
        <taxon>Pseudomonadati</taxon>
        <taxon>Pseudomonadota</taxon>
        <taxon>Alphaproteobacteria</taxon>
        <taxon>Acetobacterales</taxon>
        <taxon>Acetobacteraceae</taxon>
        <taxon>Neokomagataea</taxon>
    </lineage>
</organism>
<dbReference type="EMBL" id="CP032485">
    <property type="protein sequence ID" value="QDH24112.1"/>
    <property type="molecule type" value="Genomic_DNA"/>
</dbReference>
<dbReference type="AlphaFoldDB" id="A0A4Y6V235"/>
<dbReference type="RefSeq" id="WP_141491950.1">
    <property type="nucleotide sequence ID" value="NZ_CP032485.1"/>
</dbReference>
<feature type="compositionally biased region" description="Polar residues" evidence="1">
    <location>
        <begin position="90"/>
        <end position="101"/>
    </location>
</feature>
<keyword evidence="2" id="KW-1133">Transmembrane helix</keyword>
<protein>
    <submittedName>
        <fullName evidence="3">Uncharacterized protein</fullName>
    </submittedName>
</protein>
<proteinExistence type="predicted"/>
<reference evidence="3 4" key="1">
    <citation type="submission" date="2018-09" db="EMBL/GenBank/DDBJ databases">
        <title>The complete genome sequence of Neokomagataea tanensis NBRC 106556(T).</title>
        <authorList>
            <person name="Chua K.-O."/>
            <person name="See-Too W.-S."/>
            <person name="Hong K.-W."/>
            <person name="Yin W.-F."/>
            <person name="Chan K.-G."/>
        </authorList>
    </citation>
    <scope>NUCLEOTIDE SEQUENCE [LARGE SCALE GENOMIC DNA]</scope>
    <source>
        <strain evidence="4">AH13 \ NBRC 106556</strain>
    </source>
</reference>
<evidence type="ECO:0000313" key="4">
    <source>
        <dbReference type="Proteomes" id="UP000317214"/>
    </source>
</evidence>
<feature type="transmembrane region" description="Helical" evidence="2">
    <location>
        <begin position="12"/>
        <end position="33"/>
    </location>
</feature>